<proteinExistence type="predicted"/>
<evidence type="ECO:0000313" key="2">
    <source>
        <dbReference type="Proteomes" id="UP000789706"/>
    </source>
</evidence>
<gene>
    <name evidence="1" type="ORF">DEBURN_LOCUS2272</name>
</gene>
<reference evidence="1" key="1">
    <citation type="submission" date="2021-06" db="EMBL/GenBank/DDBJ databases">
        <authorList>
            <person name="Kallberg Y."/>
            <person name="Tangrot J."/>
            <person name="Rosling A."/>
        </authorList>
    </citation>
    <scope>NUCLEOTIDE SEQUENCE</scope>
    <source>
        <strain evidence="1">AZ414A</strain>
    </source>
</reference>
<keyword evidence="2" id="KW-1185">Reference proteome</keyword>
<protein>
    <submittedName>
        <fullName evidence="1">8767_t:CDS:1</fullName>
    </submittedName>
</protein>
<organism evidence="1 2">
    <name type="scientific">Diversispora eburnea</name>
    <dbReference type="NCBI Taxonomy" id="1213867"/>
    <lineage>
        <taxon>Eukaryota</taxon>
        <taxon>Fungi</taxon>
        <taxon>Fungi incertae sedis</taxon>
        <taxon>Mucoromycota</taxon>
        <taxon>Glomeromycotina</taxon>
        <taxon>Glomeromycetes</taxon>
        <taxon>Diversisporales</taxon>
        <taxon>Diversisporaceae</taxon>
        <taxon>Diversispora</taxon>
    </lineage>
</organism>
<dbReference type="OrthoDB" id="2417901at2759"/>
<sequence>MAERQVSLKESKVNAKFYGLKSYKPDKDEFGIISVQVAGKKLCLSILIRDMSRLVEDSSTVDSDN</sequence>
<dbReference type="EMBL" id="CAJVPK010000120">
    <property type="protein sequence ID" value="CAG8453401.1"/>
    <property type="molecule type" value="Genomic_DNA"/>
</dbReference>
<comment type="caution">
    <text evidence="1">The sequence shown here is derived from an EMBL/GenBank/DDBJ whole genome shotgun (WGS) entry which is preliminary data.</text>
</comment>
<name>A0A9N8YUG8_9GLOM</name>
<accession>A0A9N8YUG8</accession>
<dbReference type="Proteomes" id="UP000789706">
    <property type="component" value="Unassembled WGS sequence"/>
</dbReference>
<evidence type="ECO:0000313" key="1">
    <source>
        <dbReference type="EMBL" id="CAG8453401.1"/>
    </source>
</evidence>
<dbReference type="AlphaFoldDB" id="A0A9N8YUG8"/>